<feature type="domain" description="AsqO/PenF-like C-terminal" evidence="3">
    <location>
        <begin position="247"/>
        <end position="382"/>
    </location>
</feature>
<evidence type="ECO:0000259" key="3">
    <source>
        <dbReference type="Pfam" id="PF25581"/>
    </source>
</evidence>
<protein>
    <recommendedName>
        <fullName evidence="6">Hydroxyneurosporene synthase</fullName>
    </recommendedName>
</protein>
<evidence type="ECO:0000256" key="1">
    <source>
        <dbReference type="SAM" id="SignalP"/>
    </source>
</evidence>
<dbReference type="InterPro" id="IPR056402">
    <property type="entry name" value="DA_N"/>
</dbReference>
<organism evidence="4 5">
    <name type="scientific">Mycena sanguinolenta</name>
    <dbReference type="NCBI Taxonomy" id="230812"/>
    <lineage>
        <taxon>Eukaryota</taxon>
        <taxon>Fungi</taxon>
        <taxon>Dikarya</taxon>
        <taxon>Basidiomycota</taxon>
        <taxon>Agaricomycotina</taxon>
        <taxon>Agaricomycetes</taxon>
        <taxon>Agaricomycetidae</taxon>
        <taxon>Agaricales</taxon>
        <taxon>Marasmiineae</taxon>
        <taxon>Mycenaceae</taxon>
        <taxon>Mycena</taxon>
    </lineage>
</organism>
<feature type="domain" description="Diels-Alderase N-terminal" evidence="2">
    <location>
        <begin position="48"/>
        <end position="240"/>
    </location>
</feature>
<proteinExistence type="predicted"/>
<dbReference type="Proteomes" id="UP000623467">
    <property type="component" value="Unassembled WGS sequence"/>
</dbReference>
<dbReference type="OrthoDB" id="5344254at2759"/>
<dbReference type="Pfam" id="PF25581">
    <property type="entry name" value="AsqO_C"/>
    <property type="match status" value="1"/>
</dbReference>
<evidence type="ECO:0000313" key="5">
    <source>
        <dbReference type="Proteomes" id="UP000623467"/>
    </source>
</evidence>
<feature type="signal peptide" evidence="1">
    <location>
        <begin position="1"/>
        <end position="25"/>
    </location>
</feature>
<evidence type="ECO:0000313" key="4">
    <source>
        <dbReference type="EMBL" id="KAF7373140.1"/>
    </source>
</evidence>
<dbReference type="EMBL" id="JACAZH010000003">
    <property type="protein sequence ID" value="KAF7373140.1"/>
    <property type="molecule type" value="Genomic_DNA"/>
</dbReference>
<dbReference type="AlphaFoldDB" id="A0A8H6Z5V7"/>
<dbReference type="Pfam" id="PF24137">
    <property type="entry name" value="DA_N"/>
    <property type="match status" value="1"/>
</dbReference>
<dbReference type="InterPro" id="IPR023374">
    <property type="entry name" value="AttH-like_dom_sf"/>
</dbReference>
<keyword evidence="5" id="KW-1185">Reference proteome</keyword>
<comment type="caution">
    <text evidence="4">The sequence shown here is derived from an EMBL/GenBank/DDBJ whole genome shotgun (WGS) entry which is preliminary data.</text>
</comment>
<evidence type="ECO:0000259" key="2">
    <source>
        <dbReference type="Pfam" id="PF24137"/>
    </source>
</evidence>
<dbReference type="InterPro" id="IPR057722">
    <property type="entry name" value="AsqO/PenF-like_C"/>
</dbReference>
<reference evidence="4" key="1">
    <citation type="submission" date="2020-05" db="EMBL/GenBank/DDBJ databases">
        <title>Mycena genomes resolve the evolution of fungal bioluminescence.</title>
        <authorList>
            <person name="Tsai I.J."/>
        </authorList>
    </citation>
    <scope>NUCLEOTIDE SEQUENCE</scope>
    <source>
        <strain evidence="4">160909Yilan</strain>
    </source>
</reference>
<feature type="chain" id="PRO_5034142761" description="Hydroxyneurosporene synthase" evidence="1">
    <location>
        <begin position="26"/>
        <end position="385"/>
    </location>
</feature>
<keyword evidence="1" id="KW-0732">Signal</keyword>
<evidence type="ECO:0008006" key="6">
    <source>
        <dbReference type="Google" id="ProtNLM"/>
    </source>
</evidence>
<accession>A0A8H6Z5V7</accession>
<sequence>MFLAGLQSSLLAVVATCFFASTTHAQPGQFTPYFVPAAVQNGTSHAQFTSTVAGIDAPKVQPINASAWDWWYFDVVSADPTRVSSVVVIFFTSPQSGFPLIPPSGSGSNVITTAHIFVSFPNGTLWSAAADAEGASVEAGPGGGSSGTWIGTGFSWTGSPGSGYLIRVDAPDIGVTGTINFRPTAPPHYPCGPVSAGQTLEVGPGIGWANAIPDAVSVVDLNIDGTRLAFSGSGYHDKNWSNQVFTSLVGSWYWGHGRIGAYSIVWFDFLDPTGKEAVSAYVAKENKIIATSCALGSITVRPTGQNATYPPVISTGNPSGYHIDFDLGCEGTLVVDVEVLGNIVVVNPEYGRFVGNMTGSVSPMEGEATTGLVGMALFEQFKLTA</sequence>
<gene>
    <name evidence="4" type="ORF">MSAN_00521900</name>
</gene>
<dbReference type="SUPFAM" id="SSF159245">
    <property type="entry name" value="AttH-like"/>
    <property type="match status" value="1"/>
</dbReference>
<name>A0A8H6Z5V7_9AGAR</name>
<dbReference type="Gene3D" id="2.40.370.10">
    <property type="entry name" value="AttH-like domain"/>
    <property type="match status" value="1"/>
</dbReference>